<dbReference type="RefSeq" id="WP_152203049.1">
    <property type="nucleotide sequence ID" value="NZ_VUKF01000021.1"/>
</dbReference>
<organism evidence="3 4">
    <name type="scientific">Georgenia thermotolerans</name>
    <dbReference type="NCBI Taxonomy" id="527326"/>
    <lineage>
        <taxon>Bacteria</taxon>
        <taxon>Bacillati</taxon>
        <taxon>Actinomycetota</taxon>
        <taxon>Actinomycetes</taxon>
        <taxon>Micrococcales</taxon>
        <taxon>Bogoriellaceae</taxon>
        <taxon>Georgenia</taxon>
    </lineage>
</organism>
<keyword evidence="2" id="KW-0812">Transmembrane</keyword>
<feature type="compositionally biased region" description="Basic and acidic residues" evidence="1">
    <location>
        <begin position="1"/>
        <end position="14"/>
    </location>
</feature>
<reference evidence="3 4" key="1">
    <citation type="submission" date="2019-10" db="EMBL/GenBank/DDBJ databases">
        <title>Georgenia wutianyii sp. nov. and Georgenia yuyongxinii sp. nov. isolated from plateau pika (Ochotona curzoniae) in the Qinghai-Tibet plateau of China.</title>
        <authorList>
            <person name="Tian Z."/>
        </authorList>
    </citation>
    <scope>NUCLEOTIDE SEQUENCE [LARGE SCALE GENOMIC DNA]</scope>
    <source>
        <strain evidence="3 4">DSM 21501</strain>
    </source>
</reference>
<keyword evidence="4" id="KW-1185">Reference proteome</keyword>
<evidence type="ECO:0000313" key="3">
    <source>
        <dbReference type="EMBL" id="KAE8763213.1"/>
    </source>
</evidence>
<dbReference type="AlphaFoldDB" id="A0A7J5UMP8"/>
<proteinExistence type="predicted"/>
<evidence type="ECO:0008006" key="5">
    <source>
        <dbReference type="Google" id="ProtNLM"/>
    </source>
</evidence>
<evidence type="ECO:0000256" key="1">
    <source>
        <dbReference type="SAM" id="MobiDB-lite"/>
    </source>
</evidence>
<protein>
    <recommendedName>
        <fullName evidence="5">DUF3040 domain-containing protein</fullName>
    </recommendedName>
</protein>
<feature type="region of interest" description="Disordered" evidence="1">
    <location>
        <begin position="1"/>
        <end position="22"/>
    </location>
</feature>
<gene>
    <name evidence="3" type="ORF">GB883_15290</name>
</gene>
<keyword evidence="2" id="KW-0472">Membrane</keyword>
<dbReference type="Proteomes" id="UP000451860">
    <property type="component" value="Unassembled WGS sequence"/>
</dbReference>
<accession>A0A7J5UMP8</accession>
<feature type="transmembrane region" description="Helical" evidence="2">
    <location>
        <begin position="54"/>
        <end position="84"/>
    </location>
</feature>
<dbReference type="EMBL" id="WHJE01000087">
    <property type="protein sequence ID" value="KAE8763213.1"/>
    <property type="molecule type" value="Genomic_DNA"/>
</dbReference>
<evidence type="ECO:0000256" key="2">
    <source>
        <dbReference type="SAM" id="Phobius"/>
    </source>
</evidence>
<evidence type="ECO:0000313" key="4">
    <source>
        <dbReference type="Proteomes" id="UP000451860"/>
    </source>
</evidence>
<comment type="caution">
    <text evidence="3">The sequence shown here is derived from an EMBL/GenBank/DDBJ whole genome shotgun (WGS) entry which is preliminary data.</text>
</comment>
<keyword evidence="2" id="KW-1133">Transmembrane helix</keyword>
<sequence length="103" mass="10597">MEDNVRSIDGRRPDAPGGEQSAYLKGLFDGAEREAANHDLHVTETTDMRRRATWVIAAITAVALLLAIALVLALVAIVILLGVAPPTGAAVALVHPGAAPAGP</sequence>
<name>A0A7J5UMP8_9MICO</name>